<gene>
    <name evidence="1" type="ORF">MKW94_017288</name>
</gene>
<accession>A0AA41W080</accession>
<dbReference type="EMBL" id="JAJJMA010328373">
    <property type="protein sequence ID" value="MCL7050479.1"/>
    <property type="molecule type" value="Genomic_DNA"/>
</dbReference>
<proteinExistence type="predicted"/>
<dbReference type="Proteomes" id="UP001177140">
    <property type="component" value="Unassembled WGS sequence"/>
</dbReference>
<name>A0AA41W080_PAPNU</name>
<comment type="caution">
    <text evidence="1">The sequence shown here is derived from an EMBL/GenBank/DDBJ whole genome shotgun (WGS) entry which is preliminary data.</text>
</comment>
<reference evidence="1" key="1">
    <citation type="submission" date="2022-03" db="EMBL/GenBank/DDBJ databases">
        <title>A functionally conserved STORR gene fusion in Papaver species that diverged 16.8 million years ago.</title>
        <authorList>
            <person name="Catania T."/>
        </authorList>
    </citation>
    <scope>NUCLEOTIDE SEQUENCE</scope>
    <source>
        <strain evidence="1">S-191538</strain>
    </source>
</reference>
<dbReference type="AlphaFoldDB" id="A0AA41W080"/>
<evidence type="ECO:0000313" key="1">
    <source>
        <dbReference type="EMBL" id="MCL7050479.1"/>
    </source>
</evidence>
<feature type="non-terminal residue" evidence="1">
    <location>
        <position position="116"/>
    </location>
</feature>
<feature type="non-terminal residue" evidence="1">
    <location>
        <position position="1"/>
    </location>
</feature>
<sequence length="116" mass="13191">TDTVVFVASGKQAEDDVDTMLNIQRVMSPTHVFEVLFYVSLQKYSFDLSVANATSANGRTMFWVSNVSHAGDKKILSYAKMMLREKYKLACRSRENSTYRGEYSGVRCDIGRENEK</sequence>
<keyword evidence="2" id="KW-1185">Reference proteome</keyword>
<protein>
    <submittedName>
        <fullName evidence="1">Uncharacterized protein</fullName>
    </submittedName>
</protein>
<evidence type="ECO:0000313" key="2">
    <source>
        <dbReference type="Proteomes" id="UP001177140"/>
    </source>
</evidence>
<organism evidence="1 2">
    <name type="scientific">Papaver nudicaule</name>
    <name type="common">Iceland poppy</name>
    <dbReference type="NCBI Taxonomy" id="74823"/>
    <lineage>
        <taxon>Eukaryota</taxon>
        <taxon>Viridiplantae</taxon>
        <taxon>Streptophyta</taxon>
        <taxon>Embryophyta</taxon>
        <taxon>Tracheophyta</taxon>
        <taxon>Spermatophyta</taxon>
        <taxon>Magnoliopsida</taxon>
        <taxon>Ranunculales</taxon>
        <taxon>Papaveraceae</taxon>
        <taxon>Papaveroideae</taxon>
        <taxon>Papaver</taxon>
    </lineage>
</organism>